<evidence type="ECO:0000313" key="5">
    <source>
        <dbReference type="Proteomes" id="UP000267027"/>
    </source>
</evidence>
<dbReference type="AlphaFoldDB" id="A0A158PK41"/>
<evidence type="ECO:0000256" key="3">
    <source>
        <dbReference type="PROSITE-ProRule" id="PRU00221"/>
    </source>
</evidence>
<dbReference type="Pfam" id="PF00400">
    <property type="entry name" value="WD40"/>
    <property type="match status" value="2"/>
</dbReference>
<proteinExistence type="predicted"/>
<dbReference type="GO" id="GO:0006261">
    <property type="term" value="P:DNA-templated DNA replication"/>
    <property type="evidence" value="ECO:0007669"/>
    <property type="project" value="TreeGrafter"/>
</dbReference>
<dbReference type="WBParaSite" id="ACOC_0000958501-mRNA-1">
    <property type="protein sequence ID" value="ACOC_0000958501-mRNA-1"/>
    <property type="gene ID" value="ACOC_0000958501"/>
</dbReference>
<keyword evidence="2" id="KW-0677">Repeat</keyword>
<gene>
    <name evidence="4" type="ORF">ACOC_LOCUS9586</name>
</gene>
<accession>A0A158PK41</accession>
<dbReference type="OrthoDB" id="756370at2759"/>
<keyword evidence="5" id="KW-1185">Reference proteome</keyword>
<dbReference type="InterPro" id="IPR045227">
    <property type="entry name" value="WDR18/Ipi3/RID3"/>
</dbReference>
<dbReference type="GO" id="GO:0005656">
    <property type="term" value="C:nuclear pre-replicative complex"/>
    <property type="evidence" value="ECO:0007669"/>
    <property type="project" value="TreeGrafter"/>
</dbReference>
<evidence type="ECO:0000313" key="6">
    <source>
        <dbReference type="WBParaSite" id="ACOC_0000958501-mRNA-1"/>
    </source>
</evidence>
<dbReference type="Proteomes" id="UP000267027">
    <property type="component" value="Unassembled WGS sequence"/>
</dbReference>
<dbReference type="PROSITE" id="PS50294">
    <property type="entry name" value="WD_REPEATS_REGION"/>
    <property type="match status" value="1"/>
</dbReference>
<reference evidence="4 5" key="2">
    <citation type="submission" date="2018-11" db="EMBL/GenBank/DDBJ databases">
        <authorList>
            <consortium name="Pathogen Informatics"/>
        </authorList>
    </citation>
    <scope>NUCLEOTIDE SEQUENCE [LARGE SCALE GENOMIC DNA]</scope>
    <source>
        <strain evidence="4 5">Costa Rica</strain>
    </source>
</reference>
<dbReference type="EMBL" id="UYYA01004320">
    <property type="protein sequence ID" value="VDM61171.1"/>
    <property type="molecule type" value="Genomic_DNA"/>
</dbReference>
<dbReference type="PROSITE" id="PS50082">
    <property type="entry name" value="WD_REPEATS_2"/>
    <property type="match status" value="1"/>
</dbReference>
<dbReference type="Gene3D" id="2.130.10.10">
    <property type="entry name" value="YVTN repeat-like/Quinoprotein amine dehydrogenase"/>
    <property type="match status" value="2"/>
</dbReference>
<dbReference type="InterPro" id="IPR015943">
    <property type="entry name" value="WD40/YVTN_repeat-like_dom_sf"/>
</dbReference>
<dbReference type="GO" id="GO:0006364">
    <property type="term" value="P:rRNA processing"/>
    <property type="evidence" value="ECO:0007669"/>
    <property type="project" value="TreeGrafter"/>
</dbReference>
<evidence type="ECO:0000256" key="1">
    <source>
        <dbReference type="ARBA" id="ARBA00022574"/>
    </source>
</evidence>
<feature type="repeat" description="WD" evidence="3">
    <location>
        <begin position="278"/>
        <end position="319"/>
    </location>
</feature>
<dbReference type="SMART" id="SM00320">
    <property type="entry name" value="WD40"/>
    <property type="match status" value="3"/>
</dbReference>
<organism evidence="6">
    <name type="scientific">Angiostrongylus costaricensis</name>
    <name type="common">Nematode worm</name>
    <dbReference type="NCBI Taxonomy" id="334426"/>
    <lineage>
        <taxon>Eukaryota</taxon>
        <taxon>Metazoa</taxon>
        <taxon>Ecdysozoa</taxon>
        <taxon>Nematoda</taxon>
        <taxon>Chromadorea</taxon>
        <taxon>Rhabditida</taxon>
        <taxon>Rhabditina</taxon>
        <taxon>Rhabditomorpha</taxon>
        <taxon>Strongyloidea</taxon>
        <taxon>Metastrongylidae</taxon>
        <taxon>Angiostrongylus</taxon>
    </lineage>
</organism>
<sequence>MRDSPQIGYVFQKLLVACSSNDPFSVIVVDPRTGVASWSYKGSELQGATVGFVDSLGVNGDHLLVSIKDRPLIHAFAVHPRDRYHQKAVVSGVISTFCTNKDGSLLFASIATQLFVWLLSTGELLAVVDSHYQTITCLSLSSDESLSFTASKDGSTHCYLVSDIISSNHGCTVEPIRKWRAHTLAISGLSVSNGTNPRVASCGLDHIAAVYSVSLDEILLKVSTDRPLTACKLDPVESRLFLGSDTGNIARINLYDLDQGRDLLIQVSDEKNRRVSIFNGHSDEITVFSINGDGSLLASGDSSGKYCIWEIVSKQCLKVNLMSFLIRNLDTDVSFLSYHFIDLASAHPMFELKRSISGGEKISMRASVGTDLNQNFWRREVDRLIIDILKGSAMSDSFNVKNVKKTSKRRSALNCKEEWKAEETIVPVEGLEIIEIAGSSPGASDGVSSTHDKEVIEKQRREIQKLKKINAELYDFMASELTER</sequence>
<protein>
    <submittedName>
        <fullName evidence="6">WD_REPEATS_REGION domain-containing protein</fullName>
    </submittedName>
</protein>
<evidence type="ECO:0000313" key="4">
    <source>
        <dbReference type="EMBL" id="VDM61171.1"/>
    </source>
</evidence>
<reference evidence="6" key="1">
    <citation type="submission" date="2016-04" db="UniProtKB">
        <authorList>
            <consortium name="WormBaseParasite"/>
        </authorList>
    </citation>
    <scope>IDENTIFICATION</scope>
</reference>
<dbReference type="SUPFAM" id="SSF50998">
    <property type="entry name" value="Quinoprotein alcohol dehydrogenase-like"/>
    <property type="match status" value="1"/>
</dbReference>
<name>A0A158PK41_ANGCS</name>
<dbReference type="GO" id="GO:0120330">
    <property type="term" value="C:rixosome complex"/>
    <property type="evidence" value="ECO:0007669"/>
    <property type="project" value="TreeGrafter"/>
</dbReference>
<dbReference type="PANTHER" id="PTHR18763:SF0">
    <property type="entry name" value="WD REPEAT-CONTAINING PROTEIN 18"/>
    <property type="match status" value="1"/>
</dbReference>
<keyword evidence="1 3" id="KW-0853">WD repeat</keyword>
<dbReference type="InterPro" id="IPR001680">
    <property type="entry name" value="WD40_rpt"/>
</dbReference>
<evidence type="ECO:0000256" key="2">
    <source>
        <dbReference type="ARBA" id="ARBA00022737"/>
    </source>
</evidence>
<dbReference type="InterPro" id="IPR011047">
    <property type="entry name" value="Quinoprotein_ADH-like_sf"/>
</dbReference>
<dbReference type="PANTHER" id="PTHR18763">
    <property type="entry name" value="WD-REPEAT PROTEIN 18"/>
    <property type="match status" value="1"/>
</dbReference>
<dbReference type="STRING" id="334426.A0A158PK41"/>
<dbReference type="OMA" id="KYCIWEI"/>